<dbReference type="GO" id="GO:0000155">
    <property type="term" value="F:phosphorelay sensor kinase activity"/>
    <property type="evidence" value="ECO:0007669"/>
    <property type="project" value="InterPro"/>
</dbReference>
<dbReference type="PROSITE" id="PS50885">
    <property type="entry name" value="HAMP"/>
    <property type="match status" value="1"/>
</dbReference>
<dbReference type="SMART" id="SM00304">
    <property type="entry name" value="HAMP"/>
    <property type="match status" value="1"/>
</dbReference>
<organism evidence="15 16">
    <name type="scientific">Aquibacillus salsiterrae</name>
    <dbReference type="NCBI Taxonomy" id="2950439"/>
    <lineage>
        <taxon>Bacteria</taxon>
        <taxon>Bacillati</taxon>
        <taxon>Bacillota</taxon>
        <taxon>Bacilli</taxon>
        <taxon>Bacillales</taxon>
        <taxon>Bacillaceae</taxon>
        <taxon>Aquibacillus</taxon>
    </lineage>
</organism>
<evidence type="ECO:0000313" key="16">
    <source>
        <dbReference type="Proteomes" id="UP001145069"/>
    </source>
</evidence>
<dbReference type="PANTHER" id="PTHR34220:SF7">
    <property type="entry name" value="SENSOR HISTIDINE KINASE YPDA"/>
    <property type="match status" value="1"/>
</dbReference>
<dbReference type="InterPro" id="IPR050640">
    <property type="entry name" value="Bact_2-comp_sensor_kinase"/>
</dbReference>
<evidence type="ECO:0000256" key="1">
    <source>
        <dbReference type="ARBA" id="ARBA00000085"/>
    </source>
</evidence>
<dbReference type="InterPro" id="IPR003660">
    <property type="entry name" value="HAMP_dom"/>
</dbReference>
<evidence type="ECO:0000313" key="15">
    <source>
        <dbReference type="EMBL" id="MDC3418406.1"/>
    </source>
</evidence>
<keyword evidence="8 15" id="KW-0418">Kinase</keyword>
<feature type="domain" description="Histidine kinase" evidence="13">
    <location>
        <begin position="363"/>
        <end position="474"/>
    </location>
</feature>
<accession>A0A9X4AFY8</accession>
<evidence type="ECO:0000256" key="12">
    <source>
        <dbReference type="SAM" id="Phobius"/>
    </source>
</evidence>
<comment type="caution">
    <text evidence="15">The sequence shown here is derived from an EMBL/GenBank/DDBJ whole genome shotgun (WGS) entry which is preliminary data.</text>
</comment>
<evidence type="ECO:0000259" key="14">
    <source>
        <dbReference type="PROSITE" id="PS50885"/>
    </source>
</evidence>
<dbReference type="PANTHER" id="PTHR34220">
    <property type="entry name" value="SENSOR HISTIDINE KINASE YPDA"/>
    <property type="match status" value="1"/>
</dbReference>
<evidence type="ECO:0000256" key="3">
    <source>
        <dbReference type="ARBA" id="ARBA00012438"/>
    </source>
</evidence>
<feature type="transmembrane region" description="Helical" evidence="12">
    <location>
        <begin position="175"/>
        <end position="194"/>
    </location>
</feature>
<evidence type="ECO:0000256" key="4">
    <source>
        <dbReference type="ARBA" id="ARBA00022475"/>
    </source>
</evidence>
<keyword evidence="4" id="KW-1003">Cell membrane</keyword>
<dbReference type="InterPro" id="IPR036890">
    <property type="entry name" value="HATPase_C_sf"/>
</dbReference>
<keyword evidence="6" id="KW-0808">Transferase</keyword>
<keyword evidence="10" id="KW-0902">Two-component regulatory system</keyword>
<feature type="transmembrane region" description="Helical" evidence="12">
    <location>
        <begin position="6"/>
        <end position="25"/>
    </location>
</feature>
<evidence type="ECO:0000256" key="10">
    <source>
        <dbReference type="ARBA" id="ARBA00023012"/>
    </source>
</evidence>
<keyword evidence="16" id="KW-1185">Reference proteome</keyword>
<dbReference type="GO" id="GO:0005524">
    <property type="term" value="F:ATP binding"/>
    <property type="evidence" value="ECO:0007669"/>
    <property type="project" value="UniProtKB-KW"/>
</dbReference>
<dbReference type="EMBL" id="JAMQKC010000026">
    <property type="protein sequence ID" value="MDC3418406.1"/>
    <property type="molecule type" value="Genomic_DNA"/>
</dbReference>
<keyword evidence="12" id="KW-0812">Transmembrane</keyword>
<reference evidence="15" key="1">
    <citation type="submission" date="2022-06" db="EMBL/GenBank/DDBJ databases">
        <title>Aquibacillus sp. a new bacterium isolated from soil saline samples.</title>
        <authorList>
            <person name="Galisteo C."/>
            <person name="De La Haba R."/>
            <person name="Sanchez-Porro C."/>
            <person name="Ventosa A."/>
        </authorList>
    </citation>
    <scope>NUCLEOTIDE SEQUENCE</scope>
    <source>
        <strain evidence="15">3ASR75-54</strain>
    </source>
</reference>
<dbReference type="PROSITE" id="PS50109">
    <property type="entry name" value="HIS_KIN"/>
    <property type="match status" value="1"/>
</dbReference>
<dbReference type="SUPFAM" id="SSF55874">
    <property type="entry name" value="ATPase domain of HSP90 chaperone/DNA topoisomerase II/histidine kinase"/>
    <property type="match status" value="1"/>
</dbReference>
<evidence type="ECO:0000256" key="7">
    <source>
        <dbReference type="ARBA" id="ARBA00022741"/>
    </source>
</evidence>
<feature type="domain" description="HAMP" evidence="14">
    <location>
        <begin position="196"/>
        <end position="249"/>
    </location>
</feature>
<keyword evidence="12" id="KW-1133">Transmembrane helix</keyword>
<dbReference type="InterPro" id="IPR003594">
    <property type="entry name" value="HATPase_dom"/>
</dbReference>
<dbReference type="InterPro" id="IPR010559">
    <property type="entry name" value="Sig_transdc_His_kin_internal"/>
</dbReference>
<dbReference type="Proteomes" id="UP001145069">
    <property type="component" value="Unassembled WGS sequence"/>
</dbReference>
<dbReference type="InterPro" id="IPR005467">
    <property type="entry name" value="His_kinase_dom"/>
</dbReference>
<evidence type="ECO:0000256" key="8">
    <source>
        <dbReference type="ARBA" id="ARBA00022777"/>
    </source>
</evidence>
<dbReference type="Pfam" id="PF02518">
    <property type="entry name" value="HATPase_c"/>
    <property type="match status" value="1"/>
</dbReference>
<dbReference type="CDD" id="cd06225">
    <property type="entry name" value="HAMP"/>
    <property type="match status" value="1"/>
</dbReference>
<protein>
    <recommendedName>
        <fullName evidence="3">histidine kinase</fullName>
        <ecNumber evidence="3">2.7.13.3</ecNumber>
    </recommendedName>
</protein>
<dbReference type="Pfam" id="PF00672">
    <property type="entry name" value="HAMP"/>
    <property type="match status" value="1"/>
</dbReference>
<proteinExistence type="predicted"/>
<evidence type="ECO:0000256" key="11">
    <source>
        <dbReference type="ARBA" id="ARBA00023136"/>
    </source>
</evidence>
<evidence type="ECO:0000256" key="5">
    <source>
        <dbReference type="ARBA" id="ARBA00022553"/>
    </source>
</evidence>
<keyword evidence="5" id="KW-0597">Phosphoprotein</keyword>
<gene>
    <name evidence="15" type="ORF">NC799_16110</name>
</gene>
<comment type="catalytic activity">
    <reaction evidence="1">
        <text>ATP + protein L-histidine = ADP + protein N-phospho-L-histidine.</text>
        <dbReference type="EC" id="2.7.13.3"/>
    </reaction>
</comment>
<keyword evidence="11 12" id="KW-0472">Membrane</keyword>
<keyword evidence="9" id="KW-0067">ATP-binding</keyword>
<keyword evidence="7" id="KW-0547">Nucleotide-binding</keyword>
<evidence type="ECO:0000259" key="13">
    <source>
        <dbReference type="PROSITE" id="PS50109"/>
    </source>
</evidence>
<evidence type="ECO:0000256" key="6">
    <source>
        <dbReference type="ARBA" id="ARBA00022679"/>
    </source>
</evidence>
<dbReference type="EC" id="2.7.13.3" evidence="3"/>
<dbReference type="Pfam" id="PF06580">
    <property type="entry name" value="His_kinase"/>
    <property type="match status" value="1"/>
</dbReference>
<evidence type="ECO:0000256" key="2">
    <source>
        <dbReference type="ARBA" id="ARBA00004651"/>
    </source>
</evidence>
<sequence>MIKIRTKLLIYFAISILLIVLLFLIREQSNKEVKEVYEDNESYLFLLNEITKQTNDTFQSLQIYVDEPFIENLTFYHDNKDELLELQQAFSAREKGGIQQENFLNIITTFLRQTDKTVEAVDDQDIKQYSASLNEVENMSGYIHEMALELIDRRLTNSQAISSLLNQKIKQTKNMWFMIIIAIILLSILFALWFSNGITQTIQRLTRAAEQISARNYSEKDVVVSRKDELWFLTKTFNEMKKNILESVSEIKEKARLAQLLKEMELKSLQNQINPHFLFNTLNTISKTSYIEGAERTNDLISSVSALLRYNISNLERETTLKDEVKIVKEYFFIQKTRFGDRVAFIENIDPSCLDVPIPCLTLQPIIENAFIHGIEDKASGAKIELKIYQERERVLIEVHDNGVGMDKQTIDQLLDTSDEQKVAVDKKGSGHSTGIGMKNVINRLRLFQKGSKVTISSTLGKGTTVAISLNKGRRNTRDHSNVGRR</sequence>
<name>A0A9X4AFY8_9BACI</name>
<comment type="subcellular location">
    <subcellularLocation>
        <location evidence="2">Cell membrane</location>
        <topology evidence="2">Multi-pass membrane protein</topology>
    </subcellularLocation>
</comment>
<evidence type="ECO:0000256" key="9">
    <source>
        <dbReference type="ARBA" id="ARBA00022840"/>
    </source>
</evidence>
<dbReference type="Gene3D" id="6.10.340.10">
    <property type="match status" value="1"/>
</dbReference>
<dbReference type="RefSeq" id="WP_272447469.1">
    <property type="nucleotide sequence ID" value="NZ_JAMQKC010000026.1"/>
</dbReference>
<dbReference type="SUPFAM" id="SSF158472">
    <property type="entry name" value="HAMP domain-like"/>
    <property type="match status" value="1"/>
</dbReference>
<dbReference type="AlphaFoldDB" id="A0A9X4AFY8"/>
<dbReference type="Gene3D" id="3.30.565.10">
    <property type="entry name" value="Histidine kinase-like ATPase, C-terminal domain"/>
    <property type="match status" value="1"/>
</dbReference>
<dbReference type="GO" id="GO:0005886">
    <property type="term" value="C:plasma membrane"/>
    <property type="evidence" value="ECO:0007669"/>
    <property type="project" value="UniProtKB-SubCell"/>
</dbReference>